<protein>
    <submittedName>
        <fullName evidence="2">Uncharacterized protein</fullName>
    </submittedName>
</protein>
<evidence type="ECO:0000256" key="1">
    <source>
        <dbReference type="SAM" id="MobiDB-lite"/>
    </source>
</evidence>
<dbReference type="AlphaFoldDB" id="A0A8H7JCG1"/>
<dbReference type="OrthoDB" id="4776522at2759"/>
<evidence type="ECO:0000313" key="2">
    <source>
        <dbReference type="EMBL" id="KAF9700457.1"/>
    </source>
</evidence>
<evidence type="ECO:0000313" key="3">
    <source>
        <dbReference type="Proteomes" id="UP000651452"/>
    </source>
</evidence>
<dbReference type="Proteomes" id="UP000651452">
    <property type="component" value="Unassembled WGS sequence"/>
</dbReference>
<reference evidence="2" key="2">
    <citation type="submission" date="2020-09" db="EMBL/GenBank/DDBJ databases">
        <title>Reference genome assembly for Australian Ascochyta lentis isolate Al4.</title>
        <authorList>
            <person name="Lee R.C."/>
            <person name="Farfan-Caceres L.M."/>
            <person name="Debler J.W."/>
            <person name="Williams A.H."/>
            <person name="Henares B.M."/>
        </authorList>
    </citation>
    <scope>NUCLEOTIDE SEQUENCE</scope>
    <source>
        <strain evidence="2">Al4</strain>
    </source>
</reference>
<feature type="region of interest" description="Disordered" evidence="1">
    <location>
        <begin position="292"/>
        <end position="320"/>
    </location>
</feature>
<sequence length="454" mass="49589">MDRIYGHGQQCHVCGREPSIGFLYECRQDCRSPSLHNLLSTQGYDNIVQPKSMLRSELEDIGLSESVIRTAEQGNYTPTQLAILKAQKKDMQQTIADSIQGNQINDAVARLAAFANTPSNNDGTMNSKAKDAPAACNFRACHTCRPYYRDRVYISFAAVASADFPPMSKDDMRQLPTKPAHIIRSINTSQNSSVTQVDHEEPPVTVQTTITFATSTNAPHTASTTASDSSELTFKTTQTDVDELRALRRPRRRFYNMGHRSSGDIARDLSRMPPLFTRQGLRAALQDIFRSGRDSSSSGSMITLPVPRTGTVRDSSPAQPVGEFDIGALRRVRRQKERNELRNGTYVGGFEDVGTIVPATTKQDTAPLHHSSDGEGSCSSESDFSVYSCISEGSEVEVEGGVALTEEAVESHTPDILAIDIPASKSAICIRTKAMAYDDDLEIGAGLQSIMAQV</sequence>
<organism evidence="2 3">
    <name type="scientific">Ascochyta lentis</name>
    <dbReference type="NCBI Taxonomy" id="205686"/>
    <lineage>
        <taxon>Eukaryota</taxon>
        <taxon>Fungi</taxon>
        <taxon>Dikarya</taxon>
        <taxon>Ascomycota</taxon>
        <taxon>Pezizomycotina</taxon>
        <taxon>Dothideomycetes</taxon>
        <taxon>Pleosporomycetidae</taxon>
        <taxon>Pleosporales</taxon>
        <taxon>Pleosporineae</taxon>
        <taxon>Didymellaceae</taxon>
        <taxon>Ascochyta</taxon>
    </lineage>
</organism>
<proteinExistence type="predicted"/>
<comment type="caution">
    <text evidence="2">The sequence shown here is derived from an EMBL/GenBank/DDBJ whole genome shotgun (WGS) entry which is preliminary data.</text>
</comment>
<name>A0A8H7JCG1_9PLEO</name>
<dbReference type="EMBL" id="RZGK01000003">
    <property type="protein sequence ID" value="KAF9700457.1"/>
    <property type="molecule type" value="Genomic_DNA"/>
</dbReference>
<reference evidence="2" key="1">
    <citation type="submission" date="2018-12" db="EMBL/GenBank/DDBJ databases">
        <authorList>
            <person name="Syme R.A."/>
            <person name="Farfan-Caceres L."/>
            <person name="Lichtenzveig J."/>
        </authorList>
    </citation>
    <scope>NUCLEOTIDE SEQUENCE</scope>
    <source>
        <strain evidence="2">Al4</strain>
    </source>
</reference>
<keyword evidence="3" id="KW-1185">Reference proteome</keyword>
<accession>A0A8H7JCG1</accession>
<gene>
    <name evidence="2" type="ORF">EKO04_002002</name>
</gene>